<gene>
    <name evidence="3" type="ORF">B0J11DRAFT_512347</name>
</gene>
<feature type="chain" id="PRO_5040366914" evidence="2">
    <location>
        <begin position="22"/>
        <end position="153"/>
    </location>
</feature>
<protein>
    <submittedName>
        <fullName evidence="3">Uncharacterized protein</fullName>
    </submittedName>
</protein>
<evidence type="ECO:0000256" key="2">
    <source>
        <dbReference type="SAM" id="SignalP"/>
    </source>
</evidence>
<accession>A0A9P9D1M5</accession>
<evidence type="ECO:0000256" key="1">
    <source>
        <dbReference type="SAM" id="MobiDB-lite"/>
    </source>
</evidence>
<evidence type="ECO:0000313" key="4">
    <source>
        <dbReference type="Proteomes" id="UP000700596"/>
    </source>
</evidence>
<dbReference type="EMBL" id="JAGMWT010000026">
    <property type="protein sequence ID" value="KAH7110842.1"/>
    <property type="molecule type" value="Genomic_DNA"/>
</dbReference>
<sequence>MLDLLQLVLALLVLLPAPTAADFYPHNVQAKDMYPNCGTIENRFRMGALLLVSDSDPKTCHALRWQADTEANSHSRDEECEEETVVVSGPVMGKLEGTSDINSDRADIADSVKSWHAAFTCITLSKKKERRRKEEEEEEEEEEDDDDDDGGGG</sequence>
<keyword evidence="4" id="KW-1185">Reference proteome</keyword>
<dbReference type="Proteomes" id="UP000700596">
    <property type="component" value="Unassembled WGS sequence"/>
</dbReference>
<feature type="region of interest" description="Disordered" evidence="1">
    <location>
        <begin position="126"/>
        <end position="153"/>
    </location>
</feature>
<reference evidence="3" key="1">
    <citation type="journal article" date="2021" name="Nat. Commun.">
        <title>Genetic determinants of endophytism in the Arabidopsis root mycobiome.</title>
        <authorList>
            <person name="Mesny F."/>
            <person name="Miyauchi S."/>
            <person name="Thiergart T."/>
            <person name="Pickel B."/>
            <person name="Atanasova L."/>
            <person name="Karlsson M."/>
            <person name="Huettel B."/>
            <person name="Barry K.W."/>
            <person name="Haridas S."/>
            <person name="Chen C."/>
            <person name="Bauer D."/>
            <person name="Andreopoulos W."/>
            <person name="Pangilinan J."/>
            <person name="LaButti K."/>
            <person name="Riley R."/>
            <person name="Lipzen A."/>
            <person name="Clum A."/>
            <person name="Drula E."/>
            <person name="Henrissat B."/>
            <person name="Kohler A."/>
            <person name="Grigoriev I.V."/>
            <person name="Martin F.M."/>
            <person name="Hacquard S."/>
        </authorList>
    </citation>
    <scope>NUCLEOTIDE SEQUENCE</scope>
    <source>
        <strain evidence="3">MPI-CAGE-CH-0243</strain>
    </source>
</reference>
<name>A0A9P9D1M5_9PLEO</name>
<keyword evidence="2" id="KW-0732">Signal</keyword>
<feature type="signal peptide" evidence="2">
    <location>
        <begin position="1"/>
        <end position="21"/>
    </location>
</feature>
<feature type="compositionally biased region" description="Acidic residues" evidence="1">
    <location>
        <begin position="135"/>
        <end position="153"/>
    </location>
</feature>
<evidence type="ECO:0000313" key="3">
    <source>
        <dbReference type="EMBL" id="KAH7110842.1"/>
    </source>
</evidence>
<comment type="caution">
    <text evidence="3">The sequence shown here is derived from an EMBL/GenBank/DDBJ whole genome shotgun (WGS) entry which is preliminary data.</text>
</comment>
<dbReference type="AlphaFoldDB" id="A0A9P9D1M5"/>
<proteinExistence type="predicted"/>
<organism evidence="3 4">
    <name type="scientific">Dendryphion nanum</name>
    <dbReference type="NCBI Taxonomy" id="256645"/>
    <lineage>
        <taxon>Eukaryota</taxon>
        <taxon>Fungi</taxon>
        <taxon>Dikarya</taxon>
        <taxon>Ascomycota</taxon>
        <taxon>Pezizomycotina</taxon>
        <taxon>Dothideomycetes</taxon>
        <taxon>Pleosporomycetidae</taxon>
        <taxon>Pleosporales</taxon>
        <taxon>Torulaceae</taxon>
        <taxon>Dendryphion</taxon>
    </lineage>
</organism>